<keyword evidence="4" id="KW-1185">Reference proteome</keyword>
<organism evidence="3 4">
    <name type="scientific">Pseudalgibacter alginicilyticus</name>
    <dbReference type="NCBI Taxonomy" id="1736674"/>
    <lineage>
        <taxon>Bacteria</taxon>
        <taxon>Pseudomonadati</taxon>
        <taxon>Bacteroidota</taxon>
        <taxon>Flavobacteriia</taxon>
        <taxon>Flavobacteriales</taxon>
        <taxon>Flavobacteriaceae</taxon>
        <taxon>Pseudalgibacter</taxon>
    </lineage>
</organism>
<dbReference type="EMBL" id="CP012898">
    <property type="protein sequence ID" value="ALJ06260.1"/>
    <property type="molecule type" value="Genomic_DNA"/>
</dbReference>
<evidence type="ECO:0000256" key="2">
    <source>
        <dbReference type="SAM" id="Phobius"/>
    </source>
</evidence>
<evidence type="ECO:0008006" key="5">
    <source>
        <dbReference type="Google" id="ProtNLM"/>
    </source>
</evidence>
<gene>
    <name evidence="3" type="ORF">APS56_14440</name>
</gene>
<protein>
    <recommendedName>
        <fullName evidence="5">Riboflavin synthase subunit beta</fullName>
    </recommendedName>
</protein>
<keyword evidence="2" id="KW-0472">Membrane</keyword>
<keyword evidence="2" id="KW-1133">Transmembrane helix</keyword>
<accession>A0A0P0CTR0</accession>
<name>A0A0P0CTR0_9FLAO</name>
<feature type="region of interest" description="Disordered" evidence="1">
    <location>
        <begin position="14"/>
        <end position="33"/>
    </location>
</feature>
<feature type="compositionally biased region" description="Basic and acidic residues" evidence="1">
    <location>
        <begin position="16"/>
        <end position="30"/>
    </location>
</feature>
<sequence length="78" mass="9619">MFKQRKNKTFQYQSRFSKENQEQSEEKETSETEGFVSKWRTYRDINKRKRKGGFPIKMLLFILVLLLICMYLLENRFN</sequence>
<dbReference type="Proteomes" id="UP000057981">
    <property type="component" value="Chromosome"/>
</dbReference>
<keyword evidence="2" id="KW-0812">Transmembrane</keyword>
<dbReference type="STRING" id="1736674.APS56_14440"/>
<evidence type="ECO:0000256" key="1">
    <source>
        <dbReference type="SAM" id="MobiDB-lite"/>
    </source>
</evidence>
<evidence type="ECO:0000313" key="3">
    <source>
        <dbReference type="EMBL" id="ALJ06260.1"/>
    </source>
</evidence>
<dbReference type="RefSeq" id="WP_054729814.1">
    <property type="nucleotide sequence ID" value="NZ_CP012898.1"/>
</dbReference>
<dbReference type="KEGG" id="ahz:APS56_14440"/>
<proteinExistence type="predicted"/>
<feature type="transmembrane region" description="Helical" evidence="2">
    <location>
        <begin position="54"/>
        <end position="73"/>
    </location>
</feature>
<reference evidence="3 4" key="1">
    <citation type="submission" date="2015-10" db="EMBL/GenBank/DDBJ databases">
        <authorList>
            <person name="Gilbert D.G."/>
        </authorList>
    </citation>
    <scope>NUCLEOTIDE SEQUENCE [LARGE SCALE GENOMIC DNA]</scope>
    <source>
        <strain evidence="4">HZ-22</strain>
    </source>
</reference>
<dbReference type="AlphaFoldDB" id="A0A0P0CTR0"/>
<evidence type="ECO:0000313" key="4">
    <source>
        <dbReference type="Proteomes" id="UP000057981"/>
    </source>
</evidence>